<dbReference type="EMBL" id="AQQV01000001">
    <property type="protein sequence ID" value="ORE89396.1"/>
    <property type="molecule type" value="Genomic_DNA"/>
</dbReference>
<proteinExistence type="predicted"/>
<dbReference type="Proteomes" id="UP000192342">
    <property type="component" value="Unassembled WGS sequence"/>
</dbReference>
<sequence>MSLRLDPAATIVLHLMLARGMLIGDRIKLSILNVSWEESGRSKHELNLAIAQLQRHQLVRVHLNTPSTMLELTPSGVEVGHQKPAPAPAPAAQPKPRSSKPRVRRAPPMAQRAASQAADSSSAPPARSLEHASVFRSRDAELTPRVMQLSILGLTHHYRLAAGGSLPFETIRAHWFEMGLSEPDLLYALDGLINSGDIQTRSQPRELIILTARGQQRYQSLAADLDEGLDRWRAKKLLRRTKNLGALPAACA</sequence>
<keyword evidence="3" id="KW-1185">Reference proteome</keyword>
<evidence type="ECO:0000256" key="1">
    <source>
        <dbReference type="SAM" id="MobiDB-lite"/>
    </source>
</evidence>
<name>A0A1Y1SIC4_9GAMM</name>
<dbReference type="AlphaFoldDB" id="A0A1Y1SIC4"/>
<organism evidence="2 3">
    <name type="scientific">Oceanococcus atlanticus</name>
    <dbReference type="NCBI Taxonomy" id="1317117"/>
    <lineage>
        <taxon>Bacteria</taxon>
        <taxon>Pseudomonadati</taxon>
        <taxon>Pseudomonadota</taxon>
        <taxon>Gammaproteobacteria</taxon>
        <taxon>Chromatiales</taxon>
        <taxon>Oceanococcaceae</taxon>
        <taxon>Oceanococcus</taxon>
    </lineage>
</organism>
<feature type="region of interest" description="Disordered" evidence="1">
    <location>
        <begin position="77"/>
        <end position="131"/>
    </location>
</feature>
<protein>
    <submittedName>
        <fullName evidence="2">Uncharacterized protein</fullName>
    </submittedName>
</protein>
<reference evidence="2 3" key="1">
    <citation type="submission" date="2013-04" db="EMBL/GenBank/DDBJ databases">
        <title>Oceanococcus atlanticus 22II-S10r2 Genome Sequencing.</title>
        <authorList>
            <person name="Lai Q."/>
            <person name="Li G."/>
            <person name="Shao Z."/>
        </authorList>
    </citation>
    <scope>NUCLEOTIDE SEQUENCE [LARGE SCALE GENOMIC DNA]</scope>
    <source>
        <strain evidence="2 3">22II-S10r2</strain>
    </source>
</reference>
<gene>
    <name evidence="2" type="ORF">ATO7_05935</name>
</gene>
<accession>A0A1Y1SIC4</accession>
<evidence type="ECO:0000313" key="2">
    <source>
        <dbReference type="EMBL" id="ORE89396.1"/>
    </source>
</evidence>
<dbReference type="STRING" id="1317117.ATO7_05935"/>
<evidence type="ECO:0000313" key="3">
    <source>
        <dbReference type="Proteomes" id="UP000192342"/>
    </source>
</evidence>
<feature type="compositionally biased region" description="Low complexity" evidence="1">
    <location>
        <begin position="106"/>
        <end position="127"/>
    </location>
</feature>
<comment type="caution">
    <text evidence="2">The sequence shown here is derived from an EMBL/GenBank/DDBJ whole genome shotgun (WGS) entry which is preliminary data.</text>
</comment>